<dbReference type="Gene3D" id="2.60.40.10">
    <property type="entry name" value="Immunoglobulins"/>
    <property type="match status" value="5"/>
</dbReference>
<dbReference type="PANTHER" id="PTHR13817">
    <property type="entry name" value="TITIN"/>
    <property type="match status" value="1"/>
</dbReference>
<dbReference type="AlphaFoldDB" id="A0A1V9ZSK7"/>
<dbReference type="InterPro" id="IPR036770">
    <property type="entry name" value="Ankyrin_rpt-contain_sf"/>
</dbReference>
<dbReference type="InterPro" id="IPR050964">
    <property type="entry name" value="Striated_Muscle_Regulatory"/>
</dbReference>
<dbReference type="PROSITE" id="PS50088">
    <property type="entry name" value="ANK_REPEAT"/>
    <property type="match status" value="2"/>
</dbReference>
<dbReference type="InterPro" id="IPR003961">
    <property type="entry name" value="FN3_dom"/>
</dbReference>
<dbReference type="OrthoDB" id="504170at2759"/>
<feature type="domain" description="Fibronectin type-III" evidence="3">
    <location>
        <begin position="197"/>
        <end position="294"/>
    </location>
</feature>
<keyword evidence="5" id="KW-1185">Reference proteome</keyword>
<dbReference type="PROSITE" id="PS50853">
    <property type="entry name" value="FN3"/>
    <property type="match status" value="4"/>
</dbReference>
<dbReference type="InterPro" id="IPR002110">
    <property type="entry name" value="Ankyrin_rpt"/>
</dbReference>
<dbReference type="Proteomes" id="UP000243579">
    <property type="component" value="Unassembled WGS sequence"/>
</dbReference>
<dbReference type="CDD" id="cd00063">
    <property type="entry name" value="FN3"/>
    <property type="match status" value="4"/>
</dbReference>
<dbReference type="Pfam" id="PF12796">
    <property type="entry name" value="Ank_2"/>
    <property type="match status" value="1"/>
</dbReference>
<accession>A0A1V9ZSK7</accession>
<organism evidence="4 5">
    <name type="scientific">Achlya hypogyna</name>
    <name type="common">Oomycete</name>
    <name type="synonym">Protoachlya hypogyna</name>
    <dbReference type="NCBI Taxonomy" id="1202772"/>
    <lineage>
        <taxon>Eukaryota</taxon>
        <taxon>Sar</taxon>
        <taxon>Stramenopiles</taxon>
        <taxon>Oomycota</taxon>
        <taxon>Saprolegniomycetes</taxon>
        <taxon>Saprolegniales</taxon>
        <taxon>Achlyaceae</taxon>
        <taxon>Achlya</taxon>
    </lineage>
</organism>
<feature type="domain" description="Fibronectin type-III" evidence="3">
    <location>
        <begin position="505"/>
        <end position="615"/>
    </location>
</feature>
<proteinExistence type="predicted"/>
<dbReference type="SUPFAM" id="SSF49265">
    <property type="entry name" value="Fibronectin type III"/>
    <property type="match status" value="3"/>
</dbReference>
<evidence type="ECO:0000313" key="4">
    <source>
        <dbReference type="EMBL" id="OQS00959.1"/>
    </source>
</evidence>
<protein>
    <recommendedName>
        <fullName evidence="3">Fibronectin type-III domain-containing protein</fullName>
    </recommendedName>
</protein>
<reference evidence="4 5" key="1">
    <citation type="journal article" date="2014" name="Genome Biol. Evol.">
        <title>The secreted proteins of Achlya hypogyna and Thraustotheca clavata identify the ancestral oomycete secretome and reveal gene acquisitions by horizontal gene transfer.</title>
        <authorList>
            <person name="Misner I."/>
            <person name="Blouin N."/>
            <person name="Leonard G."/>
            <person name="Richards T.A."/>
            <person name="Lane C.E."/>
        </authorList>
    </citation>
    <scope>NUCLEOTIDE SEQUENCE [LARGE SCALE GENOMIC DNA]</scope>
    <source>
        <strain evidence="4 5">ATCC 48635</strain>
    </source>
</reference>
<dbReference type="SMART" id="SM00248">
    <property type="entry name" value="ANK"/>
    <property type="match status" value="2"/>
</dbReference>
<dbReference type="EMBL" id="JNBR01000019">
    <property type="protein sequence ID" value="OQS00959.1"/>
    <property type="molecule type" value="Genomic_DNA"/>
</dbReference>
<dbReference type="SMART" id="SM00060">
    <property type="entry name" value="FN3"/>
    <property type="match status" value="5"/>
</dbReference>
<dbReference type="Gene3D" id="1.25.40.20">
    <property type="entry name" value="Ankyrin repeat-containing domain"/>
    <property type="match status" value="1"/>
</dbReference>
<evidence type="ECO:0000259" key="3">
    <source>
        <dbReference type="PROSITE" id="PS50853"/>
    </source>
</evidence>
<dbReference type="SUPFAM" id="SSF48403">
    <property type="entry name" value="Ankyrin repeat"/>
    <property type="match status" value="1"/>
</dbReference>
<dbReference type="InterPro" id="IPR013783">
    <property type="entry name" value="Ig-like_fold"/>
</dbReference>
<keyword evidence="2" id="KW-0040">ANK repeat</keyword>
<name>A0A1V9ZSK7_ACHHY</name>
<evidence type="ECO:0000256" key="2">
    <source>
        <dbReference type="PROSITE-ProRule" id="PRU00023"/>
    </source>
</evidence>
<gene>
    <name evidence="4" type="ORF">ACHHYP_02077</name>
</gene>
<feature type="repeat" description="ANK" evidence="2">
    <location>
        <begin position="130"/>
        <end position="156"/>
    </location>
</feature>
<keyword evidence="1" id="KW-0677">Repeat</keyword>
<comment type="caution">
    <text evidence="4">The sequence shown here is derived from an EMBL/GenBank/DDBJ whole genome shotgun (WGS) entry which is preliminary data.</text>
</comment>
<dbReference type="InterPro" id="IPR036116">
    <property type="entry name" value="FN3_sf"/>
</dbReference>
<dbReference type="STRING" id="1202772.A0A1V9ZSK7"/>
<evidence type="ECO:0000256" key="1">
    <source>
        <dbReference type="ARBA" id="ARBA00022737"/>
    </source>
</evidence>
<feature type="domain" description="Fibronectin type-III" evidence="3">
    <location>
        <begin position="617"/>
        <end position="727"/>
    </location>
</feature>
<dbReference type="PROSITE" id="PS50297">
    <property type="entry name" value="ANK_REP_REGION"/>
    <property type="match status" value="2"/>
</dbReference>
<sequence>MDVNPASATLQLRQLVLDQKPRVKPRKSAPRRRATLAPLSKERLPLTIELIHKRMHDPISLQWLVDDFIESAGEGLESRVDLFVRAGLPIDRTHTVLGYTAMHAAANQPDGRVMARLIRAGANVNTAATTASTPLHTAVMFGNQTCVEQLLRHDASKLPGPDLMTPFDVAQEFQCGAIQVLLQGSCPGSSNIGVPRPPARLSCFLSEPSSLHLRWEPGLVSSRRPATCPSATLQYRVKWKLASAVEPAAAVCGDTSHVLRGLVPATLYEVTVQAGNAAGWSSDSSPLAVCTAASVPTAPKAPRVTSVADKFIKMLLPLPEANGVEVDKLSVLVQRTGSISLSTTDAFMSLMDVKATDGAWTQLWTGEPSQLPARRDQCREFVATGLTPGHVYYFRLKAANSLDAPKMVHRSATSLALIWPKPYSPYDIDAYELQYRSVGSSDWVVVSSRIRDQHFAVENLVPATAYQFQVRPHFAFVPPGEADWENLDNCAVSPVYHTEGAAPEGPTDIRMLARSQTTMEVTWAAPRCNGFVVLTYELQRQVMKERAASSLLAGAELDPTAPWITVTNAVPVEFESVHVPDLGVGTPYSFRIRARNALGWGPYGAPSMAFWTHAFLPPTPPVATAKTSYSLTLAWSDQADVNNQHDQKEYFEVHICALPAYSPHDLLCSTVTCDVWTLVDDRVAARSCVVPNLSALAWYCFRVRAWVRHRGWTEFSDESAPIQTLRRM</sequence>
<dbReference type="PANTHER" id="PTHR13817:SF166">
    <property type="entry name" value="NEURONAL IGCAM-RELATED"/>
    <property type="match status" value="1"/>
</dbReference>
<feature type="repeat" description="ANK" evidence="2">
    <location>
        <begin position="97"/>
        <end position="129"/>
    </location>
</feature>
<feature type="domain" description="Fibronectin type-III" evidence="3">
    <location>
        <begin position="401"/>
        <end position="495"/>
    </location>
</feature>
<evidence type="ECO:0000313" key="5">
    <source>
        <dbReference type="Proteomes" id="UP000243579"/>
    </source>
</evidence>
<dbReference type="Pfam" id="PF00041">
    <property type="entry name" value="fn3"/>
    <property type="match status" value="3"/>
</dbReference>